<dbReference type="eggNOG" id="ENOG5032IMU">
    <property type="taxonomic scope" value="Bacteria"/>
</dbReference>
<protein>
    <submittedName>
        <fullName evidence="1">Uncharacterized protein</fullName>
    </submittedName>
</protein>
<dbReference type="Proteomes" id="UP000000788">
    <property type="component" value="Chromosome"/>
</dbReference>
<dbReference type="KEGG" id="pmj:P9211_11081"/>
<dbReference type="OrthoDB" id="552877at2"/>
<keyword evidence="2" id="KW-1185">Reference proteome</keyword>
<evidence type="ECO:0000313" key="1">
    <source>
        <dbReference type="EMBL" id="ABX09039.1"/>
    </source>
</evidence>
<dbReference type="RefSeq" id="WP_012195660.1">
    <property type="nucleotide sequence ID" value="NC_009976.1"/>
</dbReference>
<gene>
    <name evidence="1" type="ordered locus">P9211_11081</name>
</gene>
<evidence type="ECO:0000313" key="2">
    <source>
        <dbReference type="Proteomes" id="UP000000788"/>
    </source>
</evidence>
<reference evidence="1 2" key="1">
    <citation type="journal article" date="2007" name="PLoS Genet.">
        <title>Patterns and implications of gene gain and loss in the evolution of Prochlorococcus.</title>
        <authorList>
            <person name="Kettler G.C."/>
            <person name="Martiny A.C."/>
            <person name="Huang K."/>
            <person name="Zucker J."/>
            <person name="Coleman M.L."/>
            <person name="Rodrigue S."/>
            <person name="Chen F."/>
            <person name="Lapidus A."/>
            <person name="Ferriera S."/>
            <person name="Johnson J."/>
            <person name="Steglich C."/>
            <person name="Church G.M."/>
            <person name="Richardson P."/>
            <person name="Chisholm S.W."/>
        </authorList>
    </citation>
    <scope>NUCLEOTIDE SEQUENCE [LARGE SCALE GENOMIC DNA]</scope>
    <source>
        <strain evidence="2">MIT 9211</strain>
    </source>
</reference>
<dbReference type="HOGENOM" id="CLU_127655_0_0_3"/>
<dbReference type="EMBL" id="CP000878">
    <property type="protein sequence ID" value="ABX09039.1"/>
    <property type="molecule type" value="Genomic_DNA"/>
</dbReference>
<organism evidence="1 2">
    <name type="scientific">Prochlorococcus marinus (strain MIT 9211)</name>
    <dbReference type="NCBI Taxonomy" id="93059"/>
    <lineage>
        <taxon>Bacteria</taxon>
        <taxon>Bacillati</taxon>
        <taxon>Cyanobacteriota</taxon>
        <taxon>Cyanophyceae</taxon>
        <taxon>Synechococcales</taxon>
        <taxon>Prochlorococcaceae</taxon>
        <taxon>Prochlorococcus</taxon>
    </lineage>
</organism>
<proteinExistence type="predicted"/>
<sequence>MISKMPFLIEAGSIPDDSMNTGSLALARLWGGELISFSIEESPNEVICSLPSLDGLVRLRGDAAITNVSGGSWLEALAAWRIPVILVAMPLPSGHIPGAAYAYVALCKQLSVPLVGILQLEGPWKPQLRRLDGLPWCGHIPSDAIKVDLNNNDARNNTLVELHNVIYNLKSRYFHLTK</sequence>
<accession>A9BB27</accession>
<name>A9BB27_PROM4</name>
<dbReference type="AlphaFoldDB" id="A9BB27"/>